<dbReference type="AlphaFoldDB" id="A0A848KX40"/>
<evidence type="ECO:0000313" key="4">
    <source>
        <dbReference type="Proteomes" id="UP000550729"/>
    </source>
</evidence>
<gene>
    <name evidence="3" type="ORF">HH308_02230</name>
</gene>
<comment type="caution">
    <text evidence="3">The sequence shown here is derived from an EMBL/GenBank/DDBJ whole genome shotgun (WGS) entry which is preliminary data.</text>
</comment>
<keyword evidence="4" id="KW-1185">Reference proteome</keyword>
<dbReference type="Proteomes" id="UP000550729">
    <property type="component" value="Unassembled WGS sequence"/>
</dbReference>
<evidence type="ECO:0000313" key="3">
    <source>
        <dbReference type="EMBL" id="NMO00028.1"/>
    </source>
</evidence>
<dbReference type="EMBL" id="JABBNB010000001">
    <property type="protein sequence ID" value="NMO00028.1"/>
    <property type="molecule type" value="Genomic_DNA"/>
</dbReference>
<proteinExistence type="inferred from homology"/>
<dbReference type="SUPFAM" id="SSF51735">
    <property type="entry name" value="NAD(P)-binding Rossmann-fold domains"/>
    <property type="match status" value="1"/>
</dbReference>
<dbReference type="PANTHER" id="PTHR44147:SF2">
    <property type="entry name" value="DEHYDROGENASE_REDUCTASE SDR FAMILY MEMBER 1"/>
    <property type="match status" value="1"/>
</dbReference>
<dbReference type="InterPro" id="IPR036291">
    <property type="entry name" value="NAD(P)-bd_dom_sf"/>
</dbReference>
<evidence type="ECO:0000256" key="2">
    <source>
        <dbReference type="SAM" id="MobiDB-lite"/>
    </source>
</evidence>
<organism evidence="3 4">
    <name type="scientific">Gordonia asplenii</name>
    <dbReference type="NCBI Taxonomy" id="2725283"/>
    <lineage>
        <taxon>Bacteria</taxon>
        <taxon>Bacillati</taxon>
        <taxon>Actinomycetota</taxon>
        <taxon>Actinomycetes</taxon>
        <taxon>Mycobacteriales</taxon>
        <taxon>Gordoniaceae</taxon>
        <taxon>Gordonia</taxon>
    </lineage>
</organism>
<protein>
    <submittedName>
        <fullName evidence="3">SDR family NAD(P)-dependent oxidoreductase</fullName>
    </submittedName>
</protein>
<evidence type="ECO:0000256" key="1">
    <source>
        <dbReference type="RuleBase" id="RU000363"/>
    </source>
</evidence>
<reference evidence="3 4" key="1">
    <citation type="submission" date="2020-04" db="EMBL/GenBank/DDBJ databases">
        <title>Gordonia sp. nov. TBRC 11910.</title>
        <authorList>
            <person name="Suriyachadkun C."/>
        </authorList>
    </citation>
    <scope>NUCLEOTIDE SEQUENCE [LARGE SCALE GENOMIC DNA]</scope>
    <source>
        <strain evidence="3 4">TBRC 11910</strain>
    </source>
</reference>
<accession>A0A848KX40</accession>
<dbReference type="InterPro" id="IPR002347">
    <property type="entry name" value="SDR_fam"/>
</dbReference>
<dbReference type="PRINTS" id="PR00081">
    <property type="entry name" value="GDHRDH"/>
</dbReference>
<dbReference type="PANTHER" id="PTHR44147">
    <property type="entry name" value="DEHYDROGENASE/REDUCTASE SDR FAMILY MEMBER 1"/>
    <property type="match status" value="1"/>
</dbReference>
<comment type="similarity">
    <text evidence="1">Belongs to the short-chain dehydrogenases/reductases (SDR) family.</text>
</comment>
<sequence>MRHGPRSLGRRCRRGRHSRRGARVTAGRIAVVTGASRGAGKGIALALGATGATVYVTGRTNVEGQSPLPGTVFETAEEITRRGGTGVPMVVDHADDAAVAELFERVAADHGRLDILVNNAITLPGALTRKGPFWSKPLALTDLFDVGMRSNYVATYYAAPLLVANGSGLVVHTSSFGGTCYMHGPAYGAGKAAVDKMAHDMAVDFKEYDVAVVSLWMGLLKTERTLAAFAVDPAMYAGMAAAAESVEFPGRIIAALADDPDRMRRSGQVLIGAEVAVELGVVDTDGHQPPSHRPFLGDPPSFSAAVVD</sequence>
<dbReference type="PRINTS" id="PR00080">
    <property type="entry name" value="SDRFAMILY"/>
</dbReference>
<feature type="region of interest" description="Disordered" evidence="2">
    <location>
        <begin position="1"/>
        <end position="20"/>
    </location>
</feature>
<dbReference type="Gene3D" id="3.40.50.720">
    <property type="entry name" value="NAD(P)-binding Rossmann-like Domain"/>
    <property type="match status" value="1"/>
</dbReference>
<dbReference type="Pfam" id="PF00106">
    <property type="entry name" value="adh_short"/>
    <property type="match status" value="1"/>
</dbReference>
<name>A0A848KX40_9ACTN</name>